<feature type="signal peptide" evidence="6">
    <location>
        <begin position="1"/>
        <end position="24"/>
    </location>
</feature>
<dbReference type="GO" id="GO:0006508">
    <property type="term" value="P:proteolysis"/>
    <property type="evidence" value="ECO:0007669"/>
    <property type="project" value="UniProtKB-KW"/>
</dbReference>
<proteinExistence type="inferred from homology"/>
<evidence type="ECO:0000313" key="8">
    <source>
        <dbReference type="Proteomes" id="UP001140453"/>
    </source>
</evidence>
<evidence type="ECO:0000256" key="3">
    <source>
        <dbReference type="ARBA" id="ARBA00022729"/>
    </source>
</evidence>
<evidence type="ECO:0000256" key="1">
    <source>
        <dbReference type="ARBA" id="ARBA00011079"/>
    </source>
</evidence>
<dbReference type="PANTHER" id="PTHR11010:SF23">
    <property type="entry name" value="SERINE PEPTIDASE"/>
    <property type="match status" value="1"/>
</dbReference>
<evidence type="ECO:0000256" key="5">
    <source>
        <dbReference type="ARBA" id="ARBA00023180"/>
    </source>
</evidence>
<dbReference type="GO" id="GO:0008239">
    <property type="term" value="F:dipeptidyl-peptidase activity"/>
    <property type="evidence" value="ECO:0007669"/>
    <property type="project" value="TreeGrafter"/>
</dbReference>
<evidence type="ECO:0000256" key="6">
    <source>
        <dbReference type="SAM" id="SignalP"/>
    </source>
</evidence>
<keyword evidence="2" id="KW-0645">Protease</keyword>
<evidence type="ECO:0000256" key="2">
    <source>
        <dbReference type="ARBA" id="ARBA00022670"/>
    </source>
</evidence>
<gene>
    <name evidence="7" type="ORF">N0V93_002148</name>
</gene>
<keyword evidence="3 6" id="KW-0732">Signal</keyword>
<evidence type="ECO:0000256" key="4">
    <source>
        <dbReference type="ARBA" id="ARBA00022801"/>
    </source>
</evidence>
<sequence length="557" mass="60382">MKSSFISLFAYTGLFLLLASPSWANLRRRQGVEFLKELAATAGSTSAGAATFDQPIDHGNPSLGTFKQRYWYNTTYWKGPGSPVVLSTVGEAAADQFFQGYLMNATMPGLHAQAMGAALISIEHRYWGESSPFAQLNTSNLQYLTVQQAMSDFTNFASNAQLPFDAGNASNAANVPWVYYGTSYAGNLAAWMAKLTPGTFWAYHATAAPVQVIFDYSTYYTPIQQGMPQNCSADMSRIADHVDSVVNGGNTTAIKELQSMFAMQDLEHADDFAEAISGPLSTWQSTYFYQGYSRFFQMCDTIQGVRQVDTAGNGTNAAVPGAAIPGPEGAGLDKALVNYANWFKAESLPGSCASFNVSEWSDPMNVKCFDSYNATSPFYTDKTPNNVINQELGVQWVWMQCNQPMMWYHTGAPTGNTSLVSRLKTAQYYQRQCDLAFPTMDNATYGSNGRPEQAAQEMNTLTGGWDISGTSRLLFVNGELDPWRSGGVSSPQRPGGPVASTADMPVILVPGAHHNADLATAAGLANAGVKSAQDNATAQIKQWVGEFYTEKGKTPPF</sequence>
<reference evidence="7" key="1">
    <citation type="submission" date="2022-10" db="EMBL/GenBank/DDBJ databases">
        <title>Tapping the CABI collections for fungal endophytes: first genome assemblies for Collariella, Neodidymelliopsis, Ascochyta clinopodiicola, Didymella pomorum, Didymosphaeria variabile, Neocosmospora piperis and Neocucurbitaria cava.</title>
        <authorList>
            <person name="Hill R."/>
        </authorList>
    </citation>
    <scope>NUCLEOTIDE SEQUENCE</scope>
    <source>
        <strain evidence="7">IMI 355082</strain>
    </source>
</reference>
<keyword evidence="8" id="KW-1185">Reference proteome</keyword>
<dbReference type="InterPro" id="IPR029058">
    <property type="entry name" value="AB_hydrolase_fold"/>
</dbReference>
<dbReference type="OrthoDB" id="1735038at2759"/>
<dbReference type="Pfam" id="PF05577">
    <property type="entry name" value="Peptidase_S28"/>
    <property type="match status" value="2"/>
</dbReference>
<accession>A0A9W8YU91</accession>
<comment type="similarity">
    <text evidence="1">Belongs to the peptidase S28 family.</text>
</comment>
<dbReference type="GO" id="GO:0070008">
    <property type="term" value="F:serine-type exopeptidase activity"/>
    <property type="evidence" value="ECO:0007669"/>
    <property type="project" value="InterPro"/>
</dbReference>
<dbReference type="PANTHER" id="PTHR11010">
    <property type="entry name" value="PROTEASE S28 PRO-X CARBOXYPEPTIDASE-RELATED"/>
    <property type="match status" value="1"/>
</dbReference>
<dbReference type="EMBL" id="JAPEVB010000002">
    <property type="protein sequence ID" value="KAJ4392944.1"/>
    <property type="molecule type" value="Genomic_DNA"/>
</dbReference>
<evidence type="ECO:0008006" key="9">
    <source>
        <dbReference type="Google" id="ProtNLM"/>
    </source>
</evidence>
<dbReference type="Proteomes" id="UP001140453">
    <property type="component" value="Unassembled WGS sequence"/>
</dbReference>
<name>A0A9W8YU91_9PEZI</name>
<evidence type="ECO:0000313" key="7">
    <source>
        <dbReference type="EMBL" id="KAJ4392944.1"/>
    </source>
</evidence>
<dbReference type="InterPro" id="IPR008758">
    <property type="entry name" value="Peptidase_S28"/>
</dbReference>
<comment type="caution">
    <text evidence="7">The sequence shown here is derived from an EMBL/GenBank/DDBJ whole genome shotgun (WGS) entry which is preliminary data.</text>
</comment>
<keyword evidence="5" id="KW-0325">Glycoprotein</keyword>
<feature type="chain" id="PRO_5040766040" description="Serine protease" evidence="6">
    <location>
        <begin position="25"/>
        <end position="557"/>
    </location>
</feature>
<keyword evidence="4" id="KW-0378">Hydrolase</keyword>
<dbReference type="SUPFAM" id="SSF53474">
    <property type="entry name" value="alpha/beta-Hydrolases"/>
    <property type="match status" value="1"/>
</dbReference>
<dbReference type="Gene3D" id="3.40.50.1820">
    <property type="entry name" value="alpha/beta hydrolase"/>
    <property type="match status" value="2"/>
</dbReference>
<protein>
    <recommendedName>
        <fullName evidence="9">Serine protease</fullName>
    </recommendedName>
</protein>
<organism evidence="7 8">
    <name type="scientific">Gnomoniopsis smithogilvyi</name>
    <dbReference type="NCBI Taxonomy" id="1191159"/>
    <lineage>
        <taxon>Eukaryota</taxon>
        <taxon>Fungi</taxon>
        <taxon>Dikarya</taxon>
        <taxon>Ascomycota</taxon>
        <taxon>Pezizomycotina</taxon>
        <taxon>Sordariomycetes</taxon>
        <taxon>Sordariomycetidae</taxon>
        <taxon>Diaporthales</taxon>
        <taxon>Gnomoniaceae</taxon>
        <taxon>Gnomoniopsis</taxon>
    </lineage>
</organism>
<dbReference type="AlphaFoldDB" id="A0A9W8YU91"/>